<sequence>MIKIEDVSFRYAGESKGGNGIKNINLTIKKGEFVVLCGKSGCGKTTLTRVINGLIPHFYEGEMEGCAYIDGANVTGQPLSDISTLVGSVFQNPKSQFFHVDTTGELLFGCENHNMSKELMEERLNETADVLKIRPLLNRNIFELSGGEKQQIACGSVYASDPEVFVMDEPTSNLDRKAINRLHQILSKLKSEGKTIVVSEHRLYFLTDLADRFIYINEGRVEGEFTADEFKKLSNRALSEMGLRTTDLSTVTGRPLEVKASKPVITISDLSCQRDNSNILDVDDLKLPSKSVVAFIGDNGTGKSTLAEALCGVLGSMGTVSIDGRVLDDKQRAKSCFMVMQDVNRQLFCESVMEELKLNSDVSDERALSVLKKLGIDALKDRHPSSLSGGQKQRVAIASALCSGKKIIFYDEPTSGLDYVGMESFSKLVRDTESDVETSIIITHDLELILNCCTHVVHMEQGRLVSVYPLDEAGINKVRYYFTTESEEAHTSKRESGSAMSRIINRMGAYKKHFYGAIVCMILGVAAGIVPYAMLYKITDKFLSKDIFTFKDVCIPIIVIFLGNVLNMLLYTQGLSLSHIAAFNTLKAIRIKLKDKLNKQSLGTIRQIGTGALKKVFTDDIEEIEVILAHAIPEGISNLLVSLGIIVFMFRVNFQLALVAFIVVPLGLLCMKRMYDDGVERMGGYFAAAKRMNNSIVEYINGMEVIKVFNYQSESYKSYESSVLNYRNLSLTWYKVCWPWIALYMSLLPNMLLFALPAGTIMVMSGGATLNDFILIICLSLAIGPNLLRALSFASYVTQINYKIQALERVLDRTELCEGCESFSGDEKLDIELKNVHFSYKDNEVLKDISFVAKAGEMTAVVGESGSGKSTIARLLAHQYDTDGGSITFGGKKITNLSLSELNSKISFVSQDVFLFNRSIMENIRIGNPEATDEMVFEAAGKAACDEFIKKLPEGYNSKAGDAGKRLSGGERQRIALARAILKDAPIVILDEATSSVDIENEDKINKAIDEIIKGKTVIVIAHKLSAMRNVDKFVLIKNGKVVAEGNKAEIMKNEYFKQLYKLSKDAEDWMVNNSGEVKEEEAI</sequence>
<dbReference type="FunFam" id="3.40.50.300:FF:000221">
    <property type="entry name" value="Multidrug ABC transporter ATP-binding protein"/>
    <property type="match status" value="1"/>
</dbReference>
<evidence type="ECO:0000256" key="6">
    <source>
        <dbReference type="ARBA" id="ARBA00022741"/>
    </source>
</evidence>
<feature type="transmembrane region" description="Helical" evidence="10">
    <location>
        <begin position="548"/>
        <end position="570"/>
    </location>
</feature>
<evidence type="ECO:0000256" key="3">
    <source>
        <dbReference type="ARBA" id="ARBA00022448"/>
    </source>
</evidence>
<evidence type="ECO:0000256" key="9">
    <source>
        <dbReference type="ARBA" id="ARBA00023136"/>
    </source>
</evidence>
<dbReference type="Pfam" id="PF00664">
    <property type="entry name" value="ABC_membrane"/>
    <property type="match status" value="1"/>
</dbReference>
<feature type="domain" description="ABC transmembrane type-1" evidence="12">
    <location>
        <begin position="516"/>
        <end position="799"/>
    </location>
</feature>
<protein>
    <submittedName>
        <fullName evidence="13">Energy-coupling factor transport system ATP-binding protein</fullName>
    </submittedName>
</protein>
<dbReference type="GO" id="GO:0016887">
    <property type="term" value="F:ATP hydrolysis activity"/>
    <property type="evidence" value="ECO:0007669"/>
    <property type="project" value="InterPro"/>
</dbReference>
<dbReference type="PROSITE" id="PS50929">
    <property type="entry name" value="ABC_TM1F"/>
    <property type="match status" value="1"/>
</dbReference>
<evidence type="ECO:0000256" key="1">
    <source>
        <dbReference type="ARBA" id="ARBA00004202"/>
    </source>
</evidence>
<evidence type="ECO:0000256" key="10">
    <source>
        <dbReference type="SAM" id="Phobius"/>
    </source>
</evidence>
<keyword evidence="9 10" id="KW-0472">Membrane</keyword>
<dbReference type="InterPro" id="IPR003593">
    <property type="entry name" value="AAA+_ATPase"/>
</dbReference>
<dbReference type="GO" id="GO:0005524">
    <property type="term" value="F:ATP binding"/>
    <property type="evidence" value="ECO:0007669"/>
    <property type="project" value="UniProtKB-KW"/>
</dbReference>
<accession>A0A1G5F589</accession>
<evidence type="ECO:0000256" key="8">
    <source>
        <dbReference type="ARBA" id="ARBA00022989"/>
    </source>
</evidence>
<dbReference type="OrthoDB" id="9762778at2"/>
<dbReference type="PROSITE" id="PS50893">
    <property type="entry name" value="ABC_TRANSPORTER_2"/>
    <property type="match status" value="3"/>
</dbReference>
<dbReference type="PANTHER" id="PTHR24221">
    <property type="entry name" value="ATP-BINDING CASSETTE SUB-FAMILY B"/>
    <property type="match status" value="1"/>
</dbReference>
<keyword evidence="7 13" id="KW-0067">ATP-binding</keyword>
<dbReference type="PANTHER" id="PTHR24221:SF397">
    <property type="entry name" value="ABC TRANSPORTER, ATP-BINDING TRANSMEMBRANE PROTEIN"/>
    <property type="match status" value="1"/>
</dbReference>
<dbReference type="GO" id="GO:0034040">
    <property type="term" value="F:ATPase-coupled lipid transmembrane transporter activity"/>
    <property type="evidence" value="ECO:0007669"/>
    <property type="project" value="TreeGrafter"/>
</dbReference>
<dbReference type="InterPro" id="IPR003439">
    <property type="entry name" value="ABC_transporter-like_ATP-bd"/>
</dbReference>
<dbReference type="AlphaFoldDB" id="A0A1G5F589"/>
<reference evidence="14" key="1">
    <citation type="submission" date="2016-10" db="EMBL/GenBank/DDBJ databases">
        <authorList>
            <person name="Varghese N."/>
            <person name="Submissions S."/>
        </authorList>
    </citation>
    <scope>NUCLEOTIDE SEQUENCE [LARGE SCALE GENOMIC DNA]</scope>
    <source>
        <strain evidence="14">XBD2006</strain>
    </source>
</reference>
<dbReference type="GO" id="GO:0140359">
    <property type="term" value="F:ABC-type transporter activity"/>
    <property type="evidence" value="ECO:0007669"/>
    <property type="project" value="InterPro"/>
</dbReference>
<feature type="transmembrane region" description="Helical" evidence="10">
    <location>
        <begin position="639"/>
        <end position="664"/>
    </location>
</feature>
<keyword evidence="14" id="KW-1185">Reference proteome</keyword>
<dbReference type="InterPro" id="IPR036640">
    <property type="entry name" value="ABC1_TM_sf"/>
</dbReference>
<evidence type="ECO:0000259" key="11">
    <source>
        <dbReference type="PROSITE" id="PS50893"/>
    </source>
</evidence>
<dbReference type="InterPro" id="IPR015856">
    <property type="entry name" value="ABC_transpr_CbiO/EcfA_su"/>
</dbReference>
<comment type="subcellular location">
    <subcellularLocation>
        <location evidence="2">Cell membrane</location>
        <topology evidence="2">Multi-pass membrane protein</topology>
    </subcellularLocation>
    <subcellularLocation>
        <location evidence="1">Cell membrane</location>
        <topology evidence="1">Peripheral membrane protein</topology>
    </subcellularLocation>
</comment>
<keyword evidence="6" id="KW-0547">Nucleotide-binding</keyword>
<keyword evidence="8 10" id="KW-1133">Transmembrane helix</keyword>
<dbReference type="GO" id="GO:0005886">
    <property type="term" value="C:plasma membrane"/>
    <property type="evidence" value="ECO:0007669"/>
    <property type="project" value="UniProtKB-SubCell"/>
</dbReference>
<feature type="transmembrane region" description="Helical" evidence="10">
    <location>
        <begin position="736"/>
        <end position="755"/>
    </location>
</feature>
<dbReference type="NCBIfam" id="NF010167">
    <property type="entry name" value="PRK13648.1"/>
    <property type="match status" value="3"/>
</dbReference>
<dbReference type="SUPFAM" id="SSF90123">
    <property type="entry name" value="ABC transporter transmembrane region"/>
    <property type="match status" value="1"/>
</dbReference>
<feature type="transmembrane region" description="Helical" evidence="10">
    <location>
        <begin position="514"/>
        <end position="536"/>
    </location>
</feature>
<evidence type="ECO:0000256" key="7">
    <source>
        <dbReference type="ARBA" id="ARBA00022840"/>
    </source>
</evidence>
<dbReference type="InterPro" id="IPR011527">
    <property type="entry name" value="ABC1_TM_dom"/>
</dbReference>
<keyword evidence="5 10" id="KW-0812">Transmembrane</keyword>
<evidence type="ECO:0000259" key="12">
    <source>
        <dbReference type="PROSITE" id="PS50929"/>
    </source>
</evidence>
<dbReference type="Proteomes" id="UP000183047">
    <property type="component" value="Unassembled WGS sequence"/>
</dbReference>
<dbReference type="EMBL" id="FMUR01000013">
    <property type="protein sequence ID" value="SCY34261.1"/>
    <property type="molecule type" value="Genomic_DNA"/>
</dbReference>
<feature type="domain" description="ABC transporter" evidence="11">
    <location>
        <begin position="831"/>
        <end position="1064"/>
    </location>
</feature>
<feature type="domain" description="ABC transporter" evidence="11">
    <location>
        <begin position="265"/>
        <end position="486"/>
    </location>
</feature>
<dbReference type="SUPFAM" id="SSF52540">
    <property type="entry name" value="P-loop containing nucleoside triphosphate hydrolases"/>
    <property type="match status" value="3"/>
</dbReference>
<gene>
    <name evidence="13" type="ORF">SAMN02910451_02254</name>
</gene>
<dbReference type="InterPro" id="IPR017871">
    <property type="entry name" value="ABC_transporter-like_CS"/>
</dbReference>
<proteinExistence type="predicted"/>
<organism evidence="13 14">
    <name type="scientific">Butyrivibrio hungatei</name>
    <dbReference type="NCBI Taxonomy" id="185008"/>
    <lineage>
        <taxon>Bacteria</taxon>
        <taxon>Bacillati</taxon>
        <taxon>Bacillota</taxon>
        <taxon>Clostridia</taxon>
        <taxon>Lachnospirales</taxon>
        <taxon>Lachnospiraceae</taxon>
        <taxon>Butyrivibrio</taxon>
    </lineage>
</organism>
<dbReference type="InterPro" id="IPR039421">
    <property type="entry name" value="Type_1_exporter"/>
</dbReference>
<dbReference type="CDD" id="cd03225">
    <property type="entry name" value="ABC_cobalt_CbiO_domain1"/>
    <property type="match status" value="1"/>
</dbReference>
<evidence type="ECO:0000313" key="13">
    <source>
        <dbReference type="EMBL" id="SCY34261.1"/>
    </source>
</evidence>
<dbReference type="RefSeq" id="WP_074462757.1">
    <property type="nucleotide sequence ID" value="NZ_FMUR01000013.1"/>
</dbReference>
<evidence type="ECO:0000313" key="14">
    <source>
        <dbReference type="Proteomes" id="UP000183047"/>
    </source>
</evidence>
<dbReference type="Gene3D" id="3.40.50.300">
    <property type="entry name" value="P-loop containing nucleotide triphosphate hydrolases"/>
    <property type="match status" value="3"/>
</dbReference>
<evidence type="ECO:0000256" key="5">
    <source>
        <dbReference type="ARBA" id="ARBA00022692"/>
    </source>
</evidence>
<dbReference type="InterPro" id="IPR027417">
    <property type="entry name" value="P-loop_NTPase"/>
</dbReference>
<dbReference type="Pfam" id="PF00005">
    <property type="entry name" value="ABC_tran"/>
    <property type="match status" value="3"/>
</dbReference>
<dbReference type="Gene3D" id="1.20.1560.10">
    <property type="entry name" value="ABC transporter type 1, transmembrane domain"/>
    <property type="match status" value="1"/>
</dbReference>
<dbReference type="SMART" id="SM00382">
    <property type="entry name" value="AAA"/>
    <property type="match status" value="3"/>
</dbReference>
<keyword evidence="4" id="KW-1003">Cell membrane</keyword>
<dbReference type="PROSITE" id="PS00211">
    <property type="entry name" value="ABC_TRANSPORTER_1"/>
    <property type="match status" value="2"/>
</dbReference>
<evidence type="ECO:0000256" key="4">
    <source>
        <dbReference type="ARBA" id="ARBA00022475"/>
    </source>
</evidence>
<name>A0A1G5F589_9FIRM</name>
<feature type="domain" description="ABC transporter" evidence="11">
    <location>
        <begin position="2"/>
        <end position="243"/>
    </location>
</feature>
<keyword evidence="3" id="KW-0813">Transport</keyword>
<evidence type="ECO:0000256" key="2">
    <source>
        <dbReference type="ARBA" id="ARBA00004651"/>
    </source>
</evidence>